<keyword evidence="5" id="KW-1185">Reference proteome</keyword>
<keyword evidence="2" id="KW-1133">Transmembrane helix</keyword>
<feature type="transmembrane region" description="Helical" evidence="2">
    <location>
        <begin position="97"/>
        <end position="126"/>
    </location>
</feature>
<protein>
    <recommendedName>
        <fullName evidence="3">DUF6534 domain-containing protein</fullName>
    </recommendedName>
</protein>
<dbReference type="InterPro" id="IPR045339">
    <property type="entry name" value="DUF6534"/>
</dbReference>
<evidence type="ECO:0000313" key="5">
    <source>
        <dbReference type="Proteomes" id="UP001385951"/>
    </source>
</evidence>
<evidence type="ECO:0000259" key="3">
    <source>
        <dbReference type="Pfam" id="PF20152"/>
    </source>
</evidence>
<name>A0AAW0GGV2_9APHY</name>
<gene>
    <name evidence="4" type="ORF">QCA50_007740</name>
</gene>
<accession>A0AAW0GGV2</accession>
<evidence type="ECO:0000313" key="4">
    <source>
        <dbReference type="EMBL" id="KAK7689049.1"/>
    </source>
</evidence>
<dbReference type="Pfam" id="PF20152">
    <property type="entry name" value="DUF6534"/>
    <property type="match status" value="1"/>
</dbReference>
<reference evidence="4 5" key="1">
    <citation type="submission" date="2022-09" db="EMBL/GenBank/DDBJ databases">
        <authorList>
            <person name="Palmer J.M."/>
        </authorList>
    </citation>
    <scope>NUCLEOTIDE SEQUENCE [LARGE SCALE GENOMIC DNA]</scope>
    <source>
        <strain evidence="4 5">DSM 7382</strain>
    </source>
</reference>
<keyword evidence="2" id="KW-0472">Membrane</keyword>
<feature type="region of interest" description="Disordered" evidence="1">
    <location>
        <begin position="213"/>
        <end position="238"/>
    </location>
</feature>
<keyword evidence="2" id="KW-0812">Transmembrane</keyword>
<comment type="caution">
    <text evidence="4">The sequence shown here is derived from an EMBL/GenBank/DDBJ whole genome shotgun (WGS) entry which is preliminary data.</text>
</comment>
<organism evidence="4 5">
    <name type="scientific">Cerrena zonata</name>
    <dbReference type="NCBI Taxonomy" id="2478898"/>
    <lineage>
        <taxon>Eukaryota</taxon>
        <taxon>Fungi</taxon>
        <taxon>Dikarya</taxon>
        <taxon>Basidiomycota</taxon>
        <taxon>Agaricomycotina</taxon>
        <taxon>Agaricomycetes</taxon>
        <taxon>Polyporales</taxon>
        <taxon>Cerrenaceae</taxon>
        <taxon>Cerrena</taxon>
    </lineage>
</organism>
<feature type="transmembrane region" description="Helical" evidence="2">
    <location>
        <begin position="57"/>
        <end position="85"/>
    </location>
</feature>
<evidence type="ECO:0000256" key="1">
    <source>
        <dbReference type="SAM" id="MobiDB-lite"/>
    </source>
</evidence>
<dbReference type="EMBL" id="JASBNA010000009">
    <property type="protein sequence ID" value="KAK7689049.1"/>
    <property type="molecule type" value="Genomic_DNA"/>
</dbReference>
<evidence type="ECO:0000256" key="2">
    <source>
        <dbReference type="SAM" id="Phobius"/>
    </source>
</evidence>
<proteinExistence type="predicted"/>
<dbReference type="AlphaFoldDB" id="A0AAW0GGV2"/>
<dbReference type="PANTHER" id="PTHR40465">
    <property type="entry name" value="CHROMOSOME 1, WHOLE GENOME SHOTGUN SEQUENCE"/>
    <property type="match status" value="1"/>
</dbReference>
<sequence length="238" mass="26098">MVTYSFSILPDSTTWLPHGYALDLSTFHSSHSVYLGLAASIYTAVRPQWKDLSGDMVIKLCIEVTNSVAVITDGLLAFSLVYYLYQSRSDFDQTESIVRWIMAYTVNTGLLTMIVSVVIVVTFVCIKDSLLYAGLIAVEARVYSNCLLGALNARPTFRAKLPSNVFDGNHSYEMSRLGLARGVPRIEVFQETLAVKADDRSITEVSLKESPVIDLTPKSDGGSYGGSSIETVDKVKEG</sequence>
<dbReference type="PANTHER" id="PTHR40465:SF1">
    <property type="entry name" value="DUF6534 DOMAIN-CONTAINING PROTEIN"/>
    <property type="match status" value="1"/>
</dbReference>
<feature type="domain" description="DUF6534" evidence="3">
    <location>
        <begin position="69"/>
        <end position="155"/>
    </location>
</feature>
<dbReference type="Proteomes" id="UP001385951">
    <property type="component" value="Unassembled WGS sequence"/>
</dbReference>